<reference evidence="10" key="2">
    <citation type="submission" date="2025-08" db="UniProtKB">
        <authorList>
            <consortium name="Ensembl"/>
        </authorList>
    </citation>
    <scope>IDENTIFICATION</scope>
</reference>
<organism evidence="10 11">
    <name type="scientific">Pygocentrus nattereri</name>
    <name type="common">Red-bellied piranha</name>
    <dbReference type="NCBI Taxonomy" id="42514"/>
    <lineage>
        <taxon>Eukaryota</taxon>
        <taxon>Metazoa</taxon>
        <taxon>Chordata</taxon>
        <taxon>Craniata</taxon>
        <taxon>Vertebrata</taxon>
        <taxon>Euteleostomi</taxon>
        <taxon>Actinopterygii</taxon>
        <taxon>Neopterygii</taxon>
        <taxon>Teleostei</taxon>
        <taxon>Ostariophysi</taxon>
        <taxon>Characiformes</taxon>
        <taxon>Characoidei</taxon>
        <taxon>Pygocentrus</taxon>
    </lineage>
</organism>
<keyword evidence="4" id="KW-0165">Cleavage on pair of basic residues</keyword>
<comment type="similarity">
    <text evidence="2 8">Belongs to the urotensin-2 family.</text>
</comment>
<comment type="subcellular location">
    <subcellularLocation>
        <location evidence="1 8">Secreted</location>
    </subcellularLocation>
</comment>
<dbReference type="Proteomes" id="UP001501920">
    <property type="component" value="Chromosome 21"/>
</dbReference>
<dbReference type="PANTHER" id="PTHR14447:SF0">
    <property type="entry name" value="UROTENSIN-2"/>
    <property type="match status" value="1"/>
</dbReference>
<dbReference type="InterPro" id="IPR001483">
    <property type="entry name" value="Urotensin_II"/>
</dbReference>
<keyword evidence="7" id="KW-1015">Disulfide bond</keyword>
<evidence type="ECO:0000256" key="7">
    <source>
        <dbReference type="ARBA" id="ARBA00023157"/>
    </source>
</evidence>
<evidence type="ECO:0000256" key="1">
    <source>
        <dbReference type="ARBA" id="ARBA00004613"/>
    </source>
</evidence>
<dbReference type="Ensembl" id="ENSPNAT00000003951.2">
    <property type="protein sequence ID" value="ENSPNAP00000006214.1"/>
    <property type="gene ID" value="ENSPNAG00000002177.2"/>
</dbReference>
<evidence type="ECO:0000256" key="5">
    <source>
        <dbReference type="ARBA" id="ARBA00022702"/>
    </source>
</evidence>
<sequence>MLCKLLLSCALLLTALEPLLGHPIAHSADIMSYAGPVSVEEDQLVSPEELSYSDQVYLSQGYPALLTGDISREGIQSSGLVLQVMLEKPLLNPLSQFLGGRKQYRKRGSNTECFWKYCV</sequence>
<evidence type="ECO:0000256" key="4">
    <source>
        <dbReference type="ARBA" id="ARBA00022685"/>
    </source>
</evidence>
<dbReference type="GO" id="GO:0005179">
    <property type="term" value="F:hormone activity"/>
    <property type="evidence" value="ECO:0007669"/>
    <property type="project" value="UniProtKB-KW"/>
</dbReference>
<dbReference type="PANTHER" id="PTHR14447">
    <property type="entry name" value="UROTENSIN 2"/>
    <property type="match status" value="1"/>
</dbReference>
<evidence type="ECO:0000256" key="8">
    <source>
        <dbReference type="RuleBase" id="RU000636"/>
    </source>
</evidence>
<feature type="signal peptide" evidence="9">
    <location>
        <begin position="1"/>
        <end position="21"/>
    </location>
</feature>
<evidence type="ECO:0000313" key="10">
    <source>
        <dbReference type="Ensembl" id="ENSPNAP00000006214.1"/>
    </source>
</evidence>
<reference evidence="10" key="3">
    <citation type="submission" date="2025-09" db="UniProtKB">
        <authorList>
            <consortium name="Ensembl"/>
        </authorList>
    </citation>
    <scope>IDENTIFICATION</scope>
</reference>
<reference evidence="10 11" key="1">
    <citation type="submission" date="2020-10" db="EMBL/GenBank/DDBJ databases">
        <title>Pygocentrus nattereri (red-bellied piranha) genome, fPygNat1, primary haplotype.</title>
        <authorList>
            <person name="Myers G."/>
            <person name="Meyer A."/>
            <person name="Karagic N."/>
            <person name="Pippel M."/>
            <person name="Winkler S."/>
            <person name="Tracey A."/>
            <person name="Wood J."/>
            <person name="Formenti G."/>
            <person name="Howe K."/>
            <person name="Fedrigo O."/>
            <person name="Jarvis E.D."/>
        </authorList>
    </citation>
    <scope>NUCLEOTIDE SEQUENCE [LARGE SCALE GENOMIC DNA]</scope>
</reference>
<dbReference type="STRING" id="42514.ENSPNAP00000006214"/>
<gene>
    <name evidence="10" type="primary">UTS2B</name>
</gene>
<dbReference type="GO" id="GO:0005576">
    <property type="term" value="C:extracellular region"/>
    <property type="evidence" value="ECO:0007669"/>
    <property type="project" value="UniProtKB-SubCell"/>
</dbReference>
<keyword evidence="6 9" id="KW-0732">Signal</keyword>
<dbReference type="GeneTree" id="ENSGT00510000049583"/>
<keyword evidence="3" id="KW-0964">Secreted</keyword>
<evidence type="ECO:0008006" key="12">
    <source>
        <dbReference type="Google" id="ProtNLM"/>
    </source>
</evidence>
<keyword evidence="5 8" id="KW-0372">Hormone</keyword>
<dbReference type="GO" id="GO:0008217">
    <property type="term" value="P:regulation of blood pressure"/>
    <property type="evidence" value="ECO:0007669"/>
    <property type="project" value="InterPro"/>
</dbReference>
<proteinExistence type="inferred from homology"/>
<accession>A0A3B4C6M7</accession>
<dbReference type="OMA" id="KCSHLFS"/>
<evidence type="ECO:0000256" key="6">
    <source>
        <dbReference type="ARBA" id="ARBA00022729"/>
    </source>
</evidence>
<evidence type="ECO:0000256" key="9">
    <source>
        <dbReference type="SAM" id="SignalP"/>
    </source>
</evidence>
<evidence type="ECO:0000313" key="11">
    <source>
        <dbReference type="Proteomes" id="UP001501920"/>
    </source>
</evidence>
<dbReference type="PROSITE" id="PS00984">
    <property type="entry name" value="UROTENSIN_II"/>
    <property type="match status" value="1"/>
</dbReference>
<protein>
    <recommendedName>
        <fullName evidence="12">Urotensin 2, alpha</fullName>
    </recommendedName>
</protein>
<dbReference type="Pfam" id="PF02083">
    <property type="entry name" value="Urotensin_II"/>
    <property type="match status" value="1"/>
</dbReference>
<keyword evidence="11" id="KW-1185">Reference proteome</keyword>
<name>A0A3B4C6M7_PYGNA</name>
<evidence type="ECO:0000256" key="3">
    <source>
        <dbReference type="ARBA" id="ARBA00022525"/>
    </source>
</evidence>
<feature type="chain" id="PRO_5017244608" description="Urotensin 2, alpha" evidence="9">
    <location>
        <begin position="22"/>
        <end position="119"/>
    </location>
</feature>
<dbReference type="AlphaFoldDB" id="A0A3B4C6M7"/>
<evidence type="ECO:0000256" key="2">
    <source>
        <dbReference type="ARBA" id="ARBA00006719"/>
    </source>
</evidence>
<dbReference type="GO" id="GO:0097746">
    <property type="term" value="P:blood vessel diameter maintenance"/>
    <property type="evidence" value="ECO:0007669"/>
    <property type="project" value="InterPro"/>
</dbReference>